<evidence type="ECO:0000256" key="1">
    <source>
        <dbReference type="SAM" id="MobiDB-lite"/>
    </source>
</evidence>
<dbReference type="EMBL" id="CM008048">
    <property type="protein sequence ID" value="PVH63050.1"/>
    <property type="molecule type" value="Genomic_DNA"/>
</dbReference>
<dbReference type="Proteomes" id="UP000243499">
    <property type="component" value="Chromosome 3"/>
</dbReference>
<dbReference type="PANTHER" id="PTHR21561:SF20">
    <property type="entry name" value="OS12G0561200 PROTEIN"/>
    <property type="match status" value="1"/>
</dbReference>
<dbReference type="SMART" id="SM01406">
    <property type="entry name" value="PAPA-1"/>
    <property type="match status" value="1"/>
</dbReference>
<reference evidence="3" key="1">
    <citation type="submission" date="2018-04" db="EMBL/GenBank/DDBJ databases">
        <title>WGS assembly of Panicum hallii.</title>
        <authorList>
            <person name="Lovell J."/>
            <person name="Jenkins J."/>
            <person name="Lowry D."/>
            <person name="Mamidi S."/>
            <person name="Sreedasyam A."/>
            <person name="Weng X."/>
            <person name="Barry K."/>
            <person name="Bonette J."/>
            <person name="Campitelli B."/>
            <person name="Daum C."/>
            <person name="Gordon S."/>
            <person name="Gould B."/>
            <person name="Lipzen A."/>
            <person name="Macqueen A."/>
            <person name="Palacio-Mejia J."/>
            <person name="Plott C."/>
            <person name="Shakirov E."/>
            <person name="Shu S."/>
            <person name="Yoshinaga Y."/>
            <person name="Zane M."/>
            <person name="Rokhsar D."/>
            <person name="Grimwood J."/>
            <person name="Schmutz J."/>
            <person name="Juenger T."/>
        </authorList>
    </citation>
    <scope>NUCLEOTIDE SEQUENCE [LARGE SCALE GENOMIC DNA]</scope>
    <source>
        <strain evidence="3">FIL2</strain>
    </source>
</reference>
<feature type="compositionally biased region" description="Acidic residues" evidence="1">
    <location>
        <begin position="316"/>
        <end position="335"/>
    </location>
</feature>
<evidence type="ECO:0000259" key="2">
    <source>
        <dbReference type="SMART" id="SM01406"/>
    </source>
</evidence>
<feature type="compositionally biased region" description="Basic and acidic residues" evidence="1">
    <location>
        <begin position="387"/>
        <end position="422"/>
    </location>
</feature>
<gene>
    <name evidence="3" type="ORF">PAHAL_3G461200</name>
</gene>
<feature type="region of interest" description="Disordered" evidence="1">
    <location>
        <begin position="1"/>
        <end position="450"/>
    </location>
</feature>
<name>A0A2T8KLK4_9POAL</name>
<accession>A0A2T8KLK4</accession>
<feature type="compositionally biased region" description="Basic and acidic residues" evidence="1">
    <location>
        <begin position="21"/>
        <end position="48"/>
    </location>
</feature>
<protein>
    <recommendedName>
        <fullName evidence="2">INO80 complex subunit B-like conserved region domain-containing protein</fullName>
    </recommendedName>
</protein>
<dbReference type="PANTHER" id="PTHR21561">
    <property type="entry name" value="INO80 COMPLEX SUBUNIT B"/>
    <property type="match status" value="1"/>
</dbReference>
<proteinExistence type="predicted"/>
<dbReference type="Gramene" id="PVH63050">
    <property type="protein sequence ID" value="PVH63050"/>
    <property type="gene ID" value="PAHAL_3G461200"/>
</dbReference>
<organism evidence="3">
    <name type="scientific">Panicum hallii</name>
    <dbReference type="NCBI Taxonomy" id="206008"/>
    <lineage>
        <taxon>Eukaryota</taxon>
        <taxon>Viridiplantae</taxon>
        <taxon>Streptophyta</taxon>
        <taxon>Embryophyta</taxon>
        <taxon>Tracheophyta</taxon>
        <taxon>Spermatophyta</taxon>
        <taxon>Magnoliopsida</taxon>
        <taxon>Liliopsida</taxon>
        <taxon>Poales</taxon>
        <taxon>Poaceae</taxon>
        <taxon>PACMAD clade</taxon>
        <taxon>Panicoideae</taxon>
        <taxon>Panicodae</taxon>
        <taxon>Paniceae</taxon>
        <taxon>Panicinae</taxon>
        <taxon>Panicum</taxon>
        <taxon>Panicum sect. Panicum</taxon>
    </lineage>
</organism>
<feature type="compositionally biased region" description="Basic and acidic residues" evidence="1">
    <location>
        <begin position="428"/>
        <end position="448"/>
    </location>
</feature>
<dbReference type="GO" id="GO:0031011">
    <property type="term" value="C:Ino80 complex"/>
    <property type="evidence" value="ECO:0007669"/>
    <property type="project" value="InterPro"/>
</dbReference>
<dbReference type="AlphaFoldDB" id="A0A2T8KLK4"/>
<feature type="domain" description="INO80 complex subunit B-like conserved region" evidence="2">
    <location>
        <begin position="393"/>
        <end position="475"/>
    </location>
</feature>
<dbReference type="GO" id="GO:0006338">
    <property type="term" value="P:chromatin remodeling"/>
    <property type="evidence" value="ECO:0007669"/>
    <property type="project" value="InterPro"/>
</dbReference>
<feature type="compositionally biased region" description="Low complexity" evidence="1">
    <location>
        <begin position="68"/>
        <end position="77"/>
    </location>
</feature>
<feature type="compositionally biased region" description="Basic and acidic residues" evidence="1">
    <location>
        <begin position="179"/>
        <end position="203"/>
    </location>
</feature>
<sequence>MRVLGKDGNFLPPSTPLAPRFRSDGRRQWIRRRDHEEAAEQRSRRPRPEGGPATNQWDNTASSPPSPSASSRSGPRRLLVTSDENTAGPNGGHRRREFLLNAPSPERATKGSIRLRSEAVGGGARKAEGCSHVAQPEGNRGSTPAGGKPGKVKLKIRNVLPKPNPDAVDSRSLPAKPPRPVDSRHQQKTEGAKDSDKSSSSRDKKSRKERLVEEAMVQEQSAKVQREPSSDPVRKSRRLAKKSVLDNEIDEDYDTSNIGTEDWDGNAPELKNKGGSSSKKNASKKIKIKSKAYEVGNEFVTSRSSRDGKKRSRESADDDNTEEEPTSDSELDAEDEQKTATESPVNVRSEPLTTRRRALQSWMDGSSSSTVEFPDGLPLAPSRSKKDKLSEEEMLAKKAEAAQRRRMQVEKATKESEAEAIRKILGLDSEKKKEERKQKEREEKERATRAQNIAASSIRWVMGPTGTVVSFPHAVGLPSIFDSKPHRLLENSAAFPRL</sequence>
<dbReference type="InterPro" id="IPR006880">
    <property type="entry name" value="INO80B_C"/>
</dbReference>
<dbReference type="InterPro" id="IPR029523">
    <property type="entry name" value="INO80B/Ies2"/>
</dbReference>
<feature type="compositionally biased region" description="Basic and acidic residues" evidence="1">
    <location>
        <begin position="224"/>
        <end position="234"/>
    </location>
</feature>
<dbReference type="Pfam" id="PF04795">
    <property type="entry name" value="PAPA-1"/>
    <property type="match status" value="1"/>
</dbReference>
<feature type="compositionally biased region" description="Basic residues" evidence="1">
    <location>
        <begin position="281"/>
        <end position="290"/>
    </location>
</feature>
<evidence type="ECO:0000313" key="3">
    <source>
        <dbReference type="EMBL" id="PVH63050.1"/>
    </source>
</evidence>